<evidence type="ECO:0000256" key="2">
    <source>
        <dbReference type="ARBA" id="ARBA00022475"/>
    </source>
</evidence>
<keyword evidence="6 8" id="KW-0449">Lipoprotein</keyword>
<dbReference type="Proteomes" id="UP001595379">
    <property type="component" value="Unassembled WGS sequence"/>
</dbReference>
<gene>
    <name evidence="8" type="ORF">ACFOOR_00685</name>
</gene>
<evidence type="ECO:0000313" key="9">
    <source>
        <dbReference type="Proteomes" id="UP001595379"/>
    </source>
</evidence>
<evidence type="ECO:0000256" key="1">
    <source>
        <dbReference type="ARBA" id="ARBA00010296"/>
    </source>
</evidence>
<dbReference type="InterPro" id="IPR012556">
    <property type="entry name" value="Entericidin"/>
</dbReference>
<keyword evidence="3 7" id="KW-0732">Signal</keyword>
<reference evidence="9" key="1">
    <citation type="journal article" date="2019" name="Int. J. Syst. Evol. Microbiol.">
        <title>The Global Catalogue of Microorganisms (GCM) 10K type strain sequencing project: providing services to taxonomists for standard genome sequencing and annotation.</title>
        <authorList>
            <consortium name="The Broad Institute Genomics Platform"/>
            <consortium name="The Broad Institute Genome Sequencing Center for Infectious Disease"/>
            <person name="Wu L."/>
            <person name="Ma J."/>
        </authorList>
    </citation>
    <scope>NUCLEOTIDE SEQUENCE [LARGE SCALE GENOMIC DNA]</scope>
    <source>
        <strain evidence="9">KCTC 52487</strain>
    </source>
</reference>
<evidence type="ECO:0000313" key="8">
    <source>
        <dbReference type="EMBL" id="MFC2924615.1"/>
    </source>
</evidence>
<dbReference type="EMBL" id="JBHRSV010000001">
    <property type="protein sequence ID" value="MFC2924615.1"/>
    <property type="molecule type" value="Genomic_DNA"/>
</dbReference>
<dbReference type="Pfam" id="PF08085">
    <property type="entry name" value="Entericidin"/>
    <property type="match status" value="1"/>
</dbReference>
<keyword evidence="5" id="KW-0564">Palmitate</keyword>
<comment type="similarity">
    <text evidence="1">Belongs to the EcnA/EcnB lipoprotein family.</text>
</comment>
<accession>A0ABV6ZT56</accession>
<dbReference type="PROSITE" id="PS51257">
    <property type="entry name" value="PROKAR_LIPOPROTEIN"/>
    <property type="match status" value="1"/>
</dbReference>
<evidence type="ECO:0000256" key="3">
    <source>
        <dbReference type="ARBA" id="ARBA00022729"/>
    </source>
</evidence>
<feature type="signal peptide" evidence="7">
    <location>
        <begin position="1"/>
        <end position="20"/>
    </location>
</feature>
<evidence type="ECO:0000256" key="4">
    <source>
        <dbReference type="ARBA" id="ARBA00023136"/>
    </source>
</evidence>
<sequence>MNKLLSLLFLSLFAITIAGCNTVEGAGEDVEDAGEAVQDAAD</sequence>
<name>A0ABV6ZT56_9PROT</name>
<comment type="caution">
    <text evidence="8">The sequence shown here is derived from an EMBL/GenBank/DDBJ whole genome shotgun (WGS) entry which is preliminary data.</text>
</comment>
<feature type="chain" id="PRO_5047420316" evidence="7">
    <location>
        <begin position="21"/>
        <end position="42"/>
    </location>
</feature>
<protein>
    <submittedName>
        <fullName evidence="8">Entericidin A/B family lipoprotein</fullName>
    </submittedName>
</protein>
<proteinExistence type="inferred from homology"/>
<keyword evidence="9" id="KW-1185">Reference proteome</keyword>
<dbReference type="RefSeq" id="WP_343163672.1">
    <property type="nucleotide sequence ID" value="NZ_JBHRSV010000001.1"/>
</dbReference>
<organism evidence="8 9">
    <name type="scientific">Hyphobacterium vulgare</name>
    <dbReference type="NCBI Taxonomy" id="1736751"/>
    <lineage>
        <taxon>Bacteria</taxon>
        <taxon>Pseudomonadati</taxon>
        <taxon>Pseudomonadota</taxon>
        <taxon>Alphaproteobacteria</taxon>
        <taxon>Maricaulales</taxon>
        <taxon>Maricaulaceae</taxon>
        <taxon>Hyphobacterium</taxon>
    </lineage>
</organism>
<evidence type="ECO:0000256" key="7">
    <source>
        <dbReference type="SAM" id="SignalP"/>
    </source>
</evidence>
<evidence type="ECO:0000256" key="6">
    <source>
        <dbReference type="ARBA" id="ARBA00023288"/>
    </source>
</evidence>
<keyword evidence="2" id="KW-1003">Cell membrane</keyword>
<keyword evidence="4" id="KW-0472">Membrane</keyword>
<evidence type="ECO:0000256" key="5">
    <source>
        <dbReference type="ARBA" id="ARBA00023139"/>
    </source>
</evidence>